<sequence>MSPSLMSSTSLFRPRYDPTKPEYEKSILEWKGKKSQKSSAPQVPTVKVVVQRSKTLSSQSPPPLRELSSSPPAKRSAPASAVSTSSVSSSVTSLASATTPGESNARLFKKRKLSSASSSPKSPDVTRKRSMSPQSGESAKDDASKLSTLKRERSMGDASPIAGGSKADEDNDASLTSSPPESVKKVKDASTRESALPSSSMSTASIPSTSLSKPPYGPTRPERPKTPSPRPVLLPREPLSTPPKRLAPVSSGSSSSVASSLTSLPSETTSDESDARLPKKNLSSAFSSVKPPDVTQSATIIPKSFGEAKDSSSKLSTLKRARSMGDESSLAEGSEADERDDASLMHSLPKRVKRLKDASTRATTVSSSVSANTSRSSSPAPSGKTSARSRKTSRKSDGSGRKTRRRKKRALTDLTLPPKKGTYNRHLTPIMVRNASTPDSTMDCESDSNLPLHDPRQTWTEEDGNIEDGLRTSEQVVKRLSEMGRYRTFFRNPNDPEDMSYELSKLPTVELEYPNTGAVETFLLARPKDEDHYDPTLDIENTLTTFIKDIIPCEFKDVFGPLPEDALRSIADEDDEDNYRASPTPLETSLHRVSSFLTPETSEPSTLSLVPYSDSESGTPPPPTSSSRCSPSPKGLMRSLITARHRRDGPAYTATLREINQCIREFKKHISGNILREVPRTWEMDGIPVGVVHRIIEETYQRCVGPQINQLRKYEAFSSNVYGELTPAFVDDIIKRTRLNSKSLFLDLGSGVGNVVLQTALQTGCEAFGIEERGDTAQIAIDQFEQIKLRCRMWGVSMGEVELVQGDMTRNVRVDQLMSKADVVLVNNYVFSEELNAALRPKFLDLKEGAFVVSLKPFATPKSQQLTERNFDDISSIFVVKPYPYHSGTRVCEKFPRFEEDEGDEAMMRLSSELGRSCLVISSSSSSSSSLPSHRNFAPSPASYF</sequence>
<dbReference type="PANTHER" id="PTHR21451">
    <property type="entry name" value="HISTONE H3 METHYLTRANSFERASE"/>
    <property type="match status" value="1"/>
</dbReference>
<evidence type="ECO:0000256" key="3">
    <source>
        <dbReference type="ARBA" id="ARBA00020987"/>
    </source>
</evidence>
<feature type="region of interest" description="Disordered" evidence="12">
    <location>
        <begin position="30"/>
        <end position="462"/>
    </location>
</feature>
<dbReference type="PROSITE" id="PS51569">
    <property type="entry name" value="DOT1"/>
    <property type="match status" value="1"/>
</dbReference>
<dbReference type="GO" id="GO:0000077">
    <property type="term" value="P:DNA damage checkpoint signaling"/>
    <property type="evidence" value="ECO:0007669"/>
    <property type="project" value="TreeGrafter"/>
</dbReference>
<evidence type="ECO:0000313" key="14">
    <source>
        <dbReference type="EMBL" id="OCB92051.1"/>
    </source>
</evidence>
<proteinExistence type="inferred from homology"/>
<keyword evidence="6 11" id="KW-0949">S-adenosyl-L-methionine</keyword>
<feature type="compositionally biased region" description="Low complexity" evidence="12">
    <location>
        <begin position="65"/>
        <end position="99"/>
    </location>
</feature>
<feature type="domain" description="DOT1" evidence="13">
    <location>
        <begin position="591"/>
        <end position="916"/>
    </location>
</feature>
<evidence type="ECO:0000313" key="15">
    <source>
        <dbReference type="Proteomes" id="UP000757232"/>
    </source>
</evidence>
<evidence type="ECO:0000256" key="12">
    <source>
        <dbReference type="SAM" id="MobiDB-lite"/>
    </source>
</evidence>
<keyword evidence="7 11" id="KW-0156">Chromatin regulator</keyword>
<feature type="compositionally biased region" description="Low complexity" evidence="12">
    <location>
        <begin position="194"/>
        <end position="212"/>
    </location>
</feature>
<evidence type="ECO:0000256" key="10">
    <source>
        <dbReference type="ARBA" id="ARBA00047770"/>
    </source>
</evidence>
<dbReference type="Gene3D" id="3.40.50.150">
    <property type="entry name" value="Vaccinia Virus protein VP39"/>
    <property type="match status" value="1"/>
</dbReference>
<dbReference type="GO" id="GO:0140956">
    <property type="term" value="F:histone H3K79 trimethyltransferase activity"/>
    <property type="evidence" value="ECO:0007669"/>
    <property type="project" value="UniProtKB-EC"/>
</dbReference>
<organism evidence="14 15">
    <name type="scientific">Sanghuangporus baumii</name>
    <name type="common">Phellinus baumii</name>
    <dbReference type="NCBI Taxonomy" id="108892"/>
    <lineage>
        <taxon>Eukaryota</taxon>
        <taxon>Fungi</taxon>
        <taxon>Dikarya</taxon>
        <taxon>Basidiomycota</taxon>
        <taxon>Agaricomycotina</taxon>
        <taxon>Agaricomycetes</taxon>
        <taxon>Hymenochaetales</taxon>
        <taxon>Hymenochaetaceae</taxon>
        <taxon>Sanghuangporus</taxon>
    </lineage>
</organism>
<dbReference type="Proteomes" id="UP000757232">
    <property type="component" value="Unassembled WGS sequence"/>
</dbReference>
<accession>A0A9Q5I578</accession>
<comment type="catalytic activity">
    <reaction evidence="10 11">
        <text>L-lysyl(79)-[histone H3] + 3 S-adenosyl-L-methionine = N(6),N(6),N(6)-trimethyl-L-lysyl(79)-[histone H3] + 3 S-adenosyl-L-homocysteine + 3 H(+)</text>
        <dbReference type="Rhea" id="RHEA:60328"/>
        <dbReference type="Rhea" id="RHEA-COMP:15549"/>
        <dbReference type="Rhea" id="RHEA-COMP:15552"/>
        <dbReference type="ChEBI" id="CHEBI:15378"/>
        <dbReference type="ChEBI" id="CHEBI:29969"/>
        <dbReference type="ChEBI" id="CHEBI:57856"/>
        <dbReference type="ChEBI" id="CHEBI:59789"/>
        <dbReference type="ChEBI" id="CHEBI:61961"/>
        <dbReference type="EC" id="2.1.1.360"/>
    </reaction>
</comment>
<feature type="compositionally biased region" description="Low complexity" evidence="12">
    <location>
        <begin position="360"/>
        <end position="386"/>
    </location>
</feature>
<comment type="miscellaneous">
    <text evidence="11">In contrast to other lysine histone methyltransferases, it does not contain a SET domain, suggesting the existence of another mechanism for methylation of lysine residues of histones.</text>
</comment>
<name>A0A9Q5I578_SANBA</name>
<evidence type="ECO:0000256" key="11">
    <source>
        <dbReference type="RuleBase" id="RU271113"/>
    </source>
</evidence>
<evidence type="ECO:0000259" key="13">
    <source>
        <dbReference type="PROSITE" id="PS51569"/>
    </source>
</evidence>
<dbReference type="FunFam" id="3.40.50.150:FF:000033">
    <property type="entry name" value="Histone-lysine N-methyltransferase, H3 lysine-79 specific"/>
    <property type="match status" value="1"/>
</dbReference>
<comment type="function">
    <text evidence="11">Histone methyltransferase that specifically trimethylates histone H3 to form H3K79me3. This methylation is required for telomere silencing and for the pachytene checkpoint during the meiotic cell cycle by allowing the recruitment of RAD9 to double strand breaks. Nucleosomes are preferred as substrate compared to free histone.</text>
</comment>
<feature type="region of interest" description="Disordered" evidence="12">
    <location>
        <begin position="596"/>
        <end position="635"/>
    </location>
</feature>
<comment type="subcellular location">
    <subcellularLocation>
        <location evidence="1 11">Nucleus</location>
    </subcellularLocation>
</comment>
<protein>
    <recommendedName>
        <fullName evidence="3 11">Histone-lysine N-methyltransferase, H3 lysine-79 specific</fullName>
        <ecNumber evidence="2 11">2.1.1.360</ecNumber>
    </recommendedName>
    <alternativeName>
        <fullName evidence="9 11">Histone H3-K79 methyltransferase</fullName>
    </alternativeName>
</protein>
<evidence type="ECO:0000256" key="5">
    <source>
        <dbReference type="ARBA" id="ARBA00022679"/>
    </source>
</evidence>
<dbReference type="InterPro" id="IPR030445">
    <property type="entry name" value="H3-K79_meTrfase"/>
</dbReference>
<gene>
    <name evidence="14" type="ORF">A7U60_g615</name>
</gene>
<feature type="compositionally biased region" description="Polar residues" evidence="12">
    <location>
        <begin position="596"/>
        <end position="608"/>
    </location>
</feature>
<feature type="compositionally biased region" description="Low complexity" evidence="12">
    <location>
        <begin position="247"/>
        <end position="268"/>
    </location>
</feature>
<comment type="caution">
    <text evidence="14">The sequence shown here is derived from an EMBL/GenBank/DDBJ whole genome shotgun (WGS) entry which is preliminary data.</text>
</comment>
<reference evidence="14" key="1">
    <citation type="submission" date="2016-06" db="EMBL/GenBank/DDBJ databases">
        <title>Draft Genome sequence of the fungus Inonotus baumii.</title>
        <authorList>
            <person name="Zhu H."/>
            <person name="Lin W."/>
        </authorList>
    </citation>
    <scope>NUCLEOTIDE SEQUENCE</scope>
    <source>
        <strain evidence="14">821</strain>
    </source>
</reference>
<dbReference type="SUPFAM" id="SSF53335">
    <property type="entry name" value="S-adenosyl-L-methionine-dependent methyltransferases"/>
    <property type="match status" value="1"/>
</dbReference>
<evidence type="ECO:0000256" key="9">
    <source>
        <dbReference type="ARBA" id="ARBA00029821"/>
    </source>
</evidence>
<keyword evidence="4 11" id="KW-0489">Methyltransferase</keyword>
<evidence type="ECO:0000256" key="6">
    <source>
        <dbReference type="ARBA" id="ARBA00022691"/>
    </source>
</evidence>
<keyword evidence="8 11" id="KW-0539">Nucleus</keyword>
<evidence type="ECO:0000256" key="2">
    <source>
        <dbReference type="ARBA" id="ARBA00012190"/>
    </source>
</evidence>
<keyword evidence="15" id="KW-1185">Reference proteome</keyword>
<evidence type="ECO:0000256" key="7">
    <source>
        <dbReference type="ARBA" id="ARBA00022853"/>
    </source>
</evidence>
<dbReference type="OrthoDB" id="443402at2759"/>
<dbReference type="InterPro" id="IPR029063">
    <property type="entry name" value="SAM-dependent_MTases_sf"/>
</dbReference>
<feature type="compositionally biased region" description="Basic and acidic residues" evidence="12">
    <location>
        <begin position="138"/>
        <end position="155"/>
    </location>
</feature>
<feature type="compositionally biased region" description="Basic and acidic residues" evidence="12">
    <location>
        <begin position="182"/>
        <end position="191"/>
    </location>
</feature>
<feature type="region of interest" description="Disordered" evidence="12">
    <location>
        <begin position="923"/>
        <end position="945"/>
    </location>
</feature>
<keyword evidence="5 11" id="KW-0808">Transferase</keyword>
<comment type="activity regulation">
    <text evidence="11">Ubiquitination of histone H2B to form H2BK123ub1 is required for efficient DOT1 methyltransferase activity on histone H3.</text>
</comment>
<evidence type="ECO:0000256" key="8">
    <source>
        <dbReference type="ARBA" id="ARBA00023242"/>
    </source>
</evidence>
<dbReference type="GO" id="GO:0006281">
    <property type="term" value="P:DNA repair"/>
    <property type="evidence" value="ECO:0007669"/>
    <property type="project" value="TreeGrafter"/>
</dbReference>
<dbReference type="EMBL" id="LNZH02000038">
    <property type="protein sequence ID" value="OCB92051.1"/>
    <property type="molecule type" value="Genomic_DNA"/>
</dbReference>
<comment type="similarity">
    <text evidence="11">Belongs to the class I-like SAM-binding methyltransferase superfamily. DOT1 family.</text>
</comment>
<dbReference type="PANTHER" id="PTHR21451:SF0">
    <property type="entry name" value="HISTONE-LYSINE N-METHYLTRANSFERASE, H3 LYSINE-79 SPECIFIC"/>
    <property type="match status" value="1"/>
</dbReference>
<evidence type="ECO:0000256" key="1">
    <source>
        <dbReference type="ARBA" id="ARBA00004123"/>
    </source>
</evidence>
<dbReference type="AlphaFoldDB" id="A0A9Q5I578"/>
<evidence type="ECO:0000256" key="4">
    <source>
        <dbReference type="ARBA" id="ARBA00022603"/>
    </source>
</evidence>
<dbReference type="InterPro" id="IPR025789">
    <property type="entry name" value="DOT1_dom"/>
</dbReference>
<dbReference type="Pfam" id="PF08123">
    <property type="entry name" value="DOT1"/>
    <property type="match status" value="1"/>
</dbReference>
<dbReference type="GO" id="GO:0032259">
    <property type="term" value="P:methylation"/>
    <property type="evidence" value="ECO:0007669"/>
    <property type="project" value="UniProtKB-KW"/>
</dbReference>
<dbReference type="EC" id="2.1.1.360" evidence="2 11"/>
<dbReference type="GO" id="GO:0005634">
    <property type="term" value="C:nucleus"/>
    <property type="evidence" value="ECO:0007669"/>
    <property type="project" value="UniProtKB-SubCell"/>
</dbReference>